<feature type="transmembrane region" description="Helical" evidence="8">
    <location>
        <begin position="68"/>
        <end position="87"/>
    </location>
</feature>
<organism evidence="9 10">
    <name type="scientific">Flavobacterium kingsejongi</name>
    <dbReference type="NCBI Taxonomy" id="1678728"/>
    <lineage>
        <taxon>Bacteria</taxon>
        <taxon>Pseudomonadati</taxon>
        <taxon>Bacteroidota</taxon>
        <taxon>Flavobacteriia</taxon>
        <taxon>Flavobacteriales</taxon>
        <taxon>Flavobacteriaceae</taxon>
        <taxon>Flavobacterium</taxon>
    </lineage>
</organism>
<dbReference type="EMBL" id="CP020919">
    <property type="protein sequence ID" value="AWG27276.1"/>
    <property type="molecule type" value="Genomic_DNA"/>
</dbReference>
<feature type="transmembrane region" description="Helical" evidence="8">
    <location>
        <begin position="131"/>
        <end position="152"/>
    </location>
</feature>
<evidence type="ECO:0000256" key="8">
    <source>
        <dbReference type="RuleBase" id="RU363041"/>
    </source>
</evidence>
<evidence type="ECO:0000256" key="2">
    <source>
        <dbReference type="ARBA" id="ARBA00009142"/>
    </source>
</evidence>
<keyword evidence="3" id="KW-0813">Transport</keyword>
<sequence length="341" mass="37924">MDLFFIFCCACIAFSLSAICGGGAGLMLIPVLGWQLPTAQIPAALSIGTFSSSASRLIVFYKQIRWTIVRWFVPAAIPAVGIGAYLLRYINPLYIQIIMGLFLVSNLMALVRKQNTAMPNENNSHKSLLIIGFLAGFLSGFTGAVGLLFNRFYLKYGLSKEEIVATRAANEIVLHLIKLVLYGLFGLLTVQVLQIGAVVMVAAIFSSIGMKWLLPLLSEFYFRKIGYLAMVVSGFALMGQSGNALLAQKGGSFTFRPVSKGIVSELQWQQSHLTLEFEYDEGFEYEVRIPFSELPAAKQKWVLAQNSDYDTIVIEQVFSRNKTSYEAYYFKAGKLIRKLDF</sequence>
<dbReference type="GO" id="GO:0005886">
    <property type="term" value="C:plasma membrane"/>
    <property type="evidence" value="ECO:0007669"/>
    <property type="project" value="UniProtKB-SubCell"/>
</dbReference>
<evidence type="ECO:0000256" key="1">
    <source>
        <dbReference type="ARBA" id="ARBA00004651"/>
    </source>
</evidence>
<dbReference type="PANTHER" id="PTHR30269:SF37">
    <property type="entry name" value="MEMBRANE TRANSPORTER PROTEIN"/>
    <property type="match status" value="1"/>
</dbReference>
<dbReference type="KEGG" id="fki:FK004_06620"/>
<keyword evidence="10" id="KW-1185">Reference proteome</keyword>
<name>A0A2S1LUG5_9FLAO</name>
<protein>
    <recommendedName>
        <fullName evidence="8">Probable membrane transporter protein</fullName>
    </recommendedName>
</protein>
<dbReference type="AlphaFoldDB" id="A0A2S1LUG5"/>
<evidence type="ECO:0000256" key="4">
    <source>
        <dbReference type="ARBA" id="ARBA00022475"/>
    </source>
</evidence>
<gene>
    <name evidence="9" type="ORF">FK004_06620</name>
</gene>
<comment type="similarity">
    <text evidence="2 8">Belongs to the 4-toluene sulfonate uptake permease (TSUP) (TC 2.A.102) family.</text>
</comment>
<dbReference type="OrthoDB" id="8421744at2"/>
<dbReference type="Pfam" id="PF01925">
    <property type="entry name" value="TauE"/>
    <property type="match status" value="1"/>
</dbReference>
<comment type="subcellular location">
    <subcellularLocation>
        <location evidence="1 8">Cell membrane</location>
        <topology evidence="1 8">Multi-pass membrane protein</topology>
    </subcellularLocation>
</comment>
<evidence type="ECO:0000313" key="10">
    <source>
        <dbReference type="Proteomes" id="UP000244677"/>
    </source>
</evidence>
<evidence type="ECO:0000256" key="7">
    <source>
        <dbReference type="ARBA" id="ARBA00023136"/>
    </source>
</evidence>
<reference evidence="9 10" key="1">
    <citation type="submission" date="2017-04" db="EMBL/GenBank/DDBJ databases">
        <title>Complete genome sequence of Flavobacterium kingsejong AJ004.</title>
        <authorList>
            <person name="Lee P.C."/>
        </authorList>
    </citation>
    <scope>NUCLEOTIDE SEQUENCE [LARGE SCALE GENOMIC DNA]</scope>
    <source>
        <strain evidence="9 10">AJ004</strain>
    </source>
</reference>
<evidence type="ECO:0000313" key="9">
    <source>
        <dbReference type="EMBL" id="AWG27276.1"/>
    </source>
</evidence>
<proteinExistence type="inferred from homology"/>
<keyword evidence="5 8" id="KW-0812">Transmembrane</keyword>
<feature type="transmembrane region" description="Helical" evidence="8">
    <location>
        <begin position="226"/>
        <end position="246"/>
    </location>
</feature>
<feature type="transmembrane region" description="Helical" evidence="8">
    <location>
        <begin position="93"/>
        <end position="111"/>
    </location>
</feature>
<dbReference type="Proteomes" id="UP000244677">
    <property type="component" value="Chromosome"/>
</dbReference>
<accession>A0A2S1LUG5</accession>
<dbReference type="InterPro" id="IPR052017">
    <property type="entry name" value="TSUP"/>
</dbReference>
<evidence type="ECO:0000256" key="3">
    <source>
        <dbReference type="ARBA" id="ARBA00022448"/>
    </source>
</evidence>
<dbReference type="InterPro" id="IPR002781">
    <property type="entry name" value="TM_pro_TauE-like"/>
</dbReference>
<evidence type="ECO:0000256" key="6">
    <source>
        <dbReference type="ARBA" id="ARBA00022989"/>
    </source>
</evidence>
<feature type="transmembrane region" description="Helical" evidence="8">
    <location>
        <begin position="41"/>
        <end position="61"/>
    </location>
</feature>
<keyword evidence="4 8" id="KW-1003">Cell membrane</keyword>
<evidence type="ECO:0000256" key="5">
    <source>
        <dbReference type="ARBA" id="ARBA00022692"/>
    </source>
</evidence>
<keyword evidence="7 8" id="KW-0472">Membrane</keyword>
<dbReference type="PANTHER" id="PTHR30269">
    <property type="entry name" value="TRANSMEMBRANE PROTEIN YFCA"/>
    <property type="match status" value="1"/>
</dbReference>
<keyword evidence="6 8" id="KW-1133">Transmembrane helix</keyword>